<reference evidence="3 4" key="1">
    <citation type="submission" date="2019-06" db="EMBL/GenBank/DDBJ databases">
        <title>Genome Sequence of the Brown Rot Fungal Pathogen Monilinia fructicola.</title>
        <authorList>
            <person name="De Miccolis Angelini R.M."/>
            <person name="Landi L."/>
            <person name="Abate D."/>
            <person name="Pollastro S."/>
            <person name="Romanazzi G."/>
            <person name="Faretra F."/>
        </authorList>
    </citation>
    <scope>NUCLEOTIDE SEQUENCE [LARGE SCALE GENOMIC DNA]</scope>
    <source>
        <strain evidence="3 4">Mfrc123</strain>
    </source>
</reference>
<proteinExistence type="predicted"/>
<feature type="compositionally biased region" description="Acidic residues" evidence="1">
    <location>
        <begin position="396"/>
        <end position="406"/>
    </location>
</feature>
<dbReference type="EMBL" id="VICG01000008">
    <property type="protein sequence ID" value="KAA8569331.1"/>
    <property type="molecule type" value="Genomic_DNA"/>
</dbReference>
<dbReference type="InterPro" id="IPR019007">
    <property type="entry name" value="Wbp11/ELF5/Saf1_N"/>
</dbReference>
<evidence type="ECO:0000256" key="1">
    <source>
        <dbReference type="SAM" id="MobiDB-lite"/>
    </source>
</evidence>
<dbReference type="Proteomes" id="UP000322873">
    <property type="component" value="Unassembled WGS sequence"/>
</dbReference>
<name>A0A5M9JJ75_MONFR</name>
<sequence>MEDQFDEGVDRGLQRSSGTGSKLLESSSNRSFELVYFDLVFGFDFESQVSCQSTCYIIVDRVLGSRTWLMWSYLVSDTLSIGIRTIIRRFPFHKTCRRGFHKLLDLLTMPKEKSINPAQAQRKAEKAKAIKKGKASLQAQKNERLAKKNPQRLQSQLDDLKKIESSGGKLTSHERSLIDGLEKEIKAVNKAREALGDAAPQFSHSRGGFGGDRGGRGGFGGRGGAGVLGKRRRDGGVDEESSESDVEEEVKRIPMPRDTPPPFPKEVLDKWYAARRARYQAQNQNQNGERSGGTNANSTPLGGKDRGDFGAHDSGSGLKVQQEVKTVYEAKPQIRDLRKEAVAFVPTVVRTKMQKGKGEGGLMEPEEMERLEKEGYIAGGGGQKGGTGEGSQINVEMEEVEDEDYA</sequence>
<feature type="region of interest" description="Disordered" evidence="1">
    <location>
        <begin position="1"/>
        <end position="24"/>
    </location>
</feature>
<protein>
    <recommendedName>
        <fullName evidence="2">Wbp11/ELF5/Saf1 N-terminal domain-containing protein</fullName>
    </recommendedName>
</protein>
<feature type="compositionally biased region" description="Polar residues" evidence="1">
    <location>
        <begin position="14"/>
        <end position="24"/>
    </location>
</feature>
<dbReference type="AlphaFoldDB" id="A0A5M9JJ75"/>
<feature type="region of interest" description="Disordered" evidence="1">
    <location>
        <begin position="376"/>
        <end position="406"/>
    </location>
</feature>
<feature type="compositionally biased region" description="Gly residues" evidence="1">
    <location>
        <begin position="377"/>
        <end position="389"/>
    </location>
</feature>
<dbReference type="Pfam" id="PF09429">
    <property type="entry name" value="Wbp11"/>
    <property type="match status" value="1"/>
</dbReference>
<dbReference type="GO" id="GO:0006396">
    <property type="term" value="P:RNA processing"/>
    <property type="evidence" value="ECO:0007669"/>
    <property type="project" value="InterPro"/>
</dbReference>
<evidence type="ECO:0000313" key="4">
    <source>
        <dbReference type="Proteomes" id="UP000322873"/>
    </source>
</evidence>
<evidence type="ECO:0000313" key="3">
    <source>
        <dbReference type="EMBL" id="KAA8569331.1"/>
    </source>
</evidence>
<evidence type="ECO:0000259" key="2">
    <source>
        <dbReference type="Pfam" id="PF09429"/>
    </source>
</evidence>
<keyword evidence="4" id="KW-1185">Reference proteome</keyword>
<feature type="domain" description="Wbp11/ELF5/Saf1 N-terminal" evidence="2">
    <location>
        <begin position="112"/>
        <end position="190"/>
    </location>
</feature>
<feature type="compositionally biased region" description="Gly residues" evidence="1">
    <location>
        <begin position="207"/>
        <end position="227"/>
    </location>
</feature>
<dbReference type="VEuPathDB" id="FungiDB:MFRU_004g01470"/>
<feature type="compositionally biased region" description="Acidic residues" evidence="1">
    <location>
        <begin position="237"/>
        <end position="248"/>
    </location>
</feature>
<organism evidence="3 4">
    <name type="scientific">Monilinia fructicola</name>
    <name type="common">Brown rot fungus</name>
    <name type="synonym">Ciboria fructicola</name>
    <dbReference type="NCBI Taxonomy" id="38448"/>
    <lineage>
        <taxon>Eukaryota</taxon>
        <taxon>Fungi</taxon>
        <taxon>Dikarya</taxon>
        <taxon>Ascomycota</taxon>
        <taxon>Pezizomycotina</taxon>
        <taxon>Leotiomycetes</taxon>
        <taxon>Helotiales</taxon>
        <taxon>Sclerotiniaceae</taxon>
        <taxon>Monilinia</taxon>
    </lineage>
</organism>
<feature type="compositionally biased region" description="Polar residues" evidence="1">
    <location>
        <begin position="288"/>
        <end position="300"/>
    </location>
</feature>
<feature type="region of interest" description="Disordered" evidence="1">
    <location>
        <begin position="196"/>
        <end position="318"/>
    </location>
</feature>
<comment type="caution">
    <text evidence="3">The sequence shown here is derived from an EMBL/GenBank/DDBJ whole genome shotgun (WGS) entry which is preliminary data.</text>
</comment>
<gene>
    <name evidence="3" type="ORF">EYC84_000983</name>
</gene>
<accession>A0A5M9JJ75</accession>